<dbReference type="PANTHER" id="PTHR19321:SF41">
    <property type="entry name" value="FASCETTO-RELATED"/>
    <property type="match status" value="1"/>
</dbReference>
<evidence type="ECO:0000313" key="10">
    <source>
        <dbReference type="Proteomes" id="UP000825935"/>
    </source>
</evidence>
<dbReference type="GO" id="GO:0005634">
    <property type="term" value="C:nucleus"/>
    <property type="evidence" value="ECO:0007669"/>
    <property type="project" value="UniProtKB-SubCell"/>
</dbReference>
<dbReference type="Proteomes" id="UP000825935">
    <property type="component" value="Chromosome 8"/>
</dbReference>
<keyword evidence="7" id="KW-0539">Nucleus</keyword>
<accession>A0A8T2UAD0</accession>
<comment type="subcellular location">
    <subcellularLocation>
        <location evidence="2">Cytoplasm</location>
    </subcellularLocation>
    <subcellularLocation>
        <location evidence="1">Nucleus</location>
    </subcellularLocation>
</comment>
<comment type="similarity">
    <text evidence="3">Belongs to the MAP65/ASE1 family.</text>
</comment>
<dbReference type="GO" id="GO:0000226">
    <property type="term" value="P:microtubule cytoskeleton organization"/>
    <property type="evidence" value="ECO:0007669"/>
    <property type="project" value="InterPro"/>
</dbReference>
<reference evidence="9" key="1">
    <citation type="submission" date="2021-08" db="EMBL/GenBank/DDBJ databases">
        <title>WGS assembly of Ceratopteris richardii.</title>
        <authorList>
            <person name="Marchant D.B."/>
            <person name="Chen G."/>
            <person name="Jenkins J."/>
            <person name="Shu S."/>
            <person name="Leebens-Mack J."/>
            <person name="Grimwood J."/>
            <person name="Schmutz J."/>
            <person name="Soltis P."/>
            <person name="Soltis D."/>
            <person name="Chen Z.-H."/>
        </authorList>
    </citation>
    <scope>NUCLEOTIDE SEQUENCE</scope>
    <source>
        <strain evidence="9">Whitten #5841</strain>
        <tissue evidence="9">Leaf</tissue>
    </source>
</reference>
<evidence type="ECO:0000256" key="4">
    <source>
        <dbReference type="ARBA" id="ARBA00022490"/>
    </source>
</evidence>
<keyword evidence="10" id="KW-1185">Reference proteome</keyword>
<evidence type="ECO:0000256" key="1">
    <source>
        <dbReference type="ARBA" id="ARBA00004123"/>
    </source>
</evidence>
<dbReference type="GO" id="GO:0005819">
    <property type="term" value="C:spindle"/>
    <property type="evidence" value="ECO:0007669"/>
    <property type="project" value="TreeGrafter"/>
</dbReference>
<evidence type="ECO:0000256" key="5">
    <source>
        <dbReference type="ARBA" id="ARBA00022553"/>
    </source>
</evidence>
<dbReference type="OMA" id="HKNISND"/>
<evidence type="ECO:0000256" key="8">
    <source>
        <dbReference type="SAM" id="MobiDB-lite"/>
    </source>
</evidence>
<gene>
    <name evidence="9" type="ORF">KP509_08G058500</name>
</gene>
<organism evidence="9 10">
    <name type="scientific">Ceratopteris richardii</name>
    <name type="common">Triangle waterfern</name>
    <dbReference type="NCBI Taxonomy" id="49495"/>
    <lineage>
        <taxon>Eukaryota</taxon>
        <taxon>Viridiplantae</taxon>
        <taxon>Streptophyta</taxon>
        <taxon>Embryophyta</taxon>
        <taxon>Tracheophyta</taxon>
        <taxon>Polypodiopsida</taxon>
        <taxon>Polypodiidae</taxon>
        <taxon>Polypodiales</taxon>
        <taxon>Pteridineae</taxon>
        <taxon>Pteridaceae</taxon>
        <taxon>Parkerioideae</taxon>
        <taxon>Ceratopteris</taxon>
    </lineage>
</organism>
<evidence type="ECO:0000256" key="2">
    <source>
        <dbReference type="ARBA" id="ARBA00004496"/>
    </source>
</evidence>
<dbReference type="EMBL" id="CM035413">
    <property type="protein sequence ID" value="KAH7431648.1"/>
    <property type="molecule type" value="Genomic_DNA"/>
</dbReference>
<dbReference type="InterPro" id="IPR007145">
    <property type="entry name" value="MAP65_Ase1_PRC1"/>
</dbReference>
<proteinExistence type="inferred from homology"/>
<evidence type="ECO:0000313" key="9">
    <source>
        <dbReference type="EMBL" id="KAH7431648.1"/>
    </source>
</evidence>
<dbReference type="PANTHER" id="PTHR19321">
    <property type="entry name" value="PROTEIN REGULATOR OF CYTOKINESIS 1 PRC1-RELATED"/>
    <property type="match status" value="1"/>
</dbReference>
<dbReference type="AlphaFoldDB" id="A0A8T2UAD0"/>
<dbReference type="GO" id="GO:0005874">
    <property type="term" value="C:microtubule"/>
    <property type="evidence" value="ECO:0007669"/>
    <property type="project" value="UniProtKB-KW"/>
</dbReference>
<dbReference type="Gene3D" id="1.20.58.1520">
    <property type="match status" value="1"/>
</dbReference>
<keyword evidence="6" id="KW-0493">Microtubule</keyword>
<dbReference type="OrthoDB" id="642895at2759"/>
<dbReference type="GO" id="GO:0005737">
    <property type="term" value="C:cytoplasm"/>
    <property type="evidence" value="ECO:0007669"/>
    <property type="project" value="UniProtKB-SubCell"/>
</dbReference>
<name>A0A8T2UAD0_CERRI</name>
<sequence length="575" mass="65056">MATDSDISPDTTCGSLLRELQRIWDEVGESDSERDKMLLQLEQECLEVYKRKVDQASLGRARLYQAIVDAEAEIASLISALGDHSSLKNEKQSASTLKEQLLVVHPQLEQLRKKRDERLQQFADVKGQIQQILVEIAGSEQIGEATAFTSAVEQDLSVERLEEYHTHLQALLNEKAERLERVNSYLRTIHDLCSILSMDAFKMISDVHPSLVKPTENLPKSISDETLDGLKLPVQSLQHERKKRLSMIQDLGTSLFELWNLMDTPHDERRPFRMITNIVGAKDDEVSGSGVLSLDKIQQAEEEVQRLDQLKASKMKELVMKKQVELDNVYADSHMEPDPDATQEKILTIIESGLFDASTILATMEEKINIAKQKAESRKEILDKVEKWISACEEESWLEDYNRDENRYNGSRGAHINLKRAEKARVTIQKLPALVDALIAKTTAWEEESGAPFLYDGMRLLDVLEEHNLLREEKEQERRRLRDQKRLQDQLATEQETLFGSRPSPHKALSAKKGLSTRPNGNTPNRRLSLGGAFLQTEVSRKNGGISVRAGKDKSRPSAPVNYVAFAKDDAVSLA</sequence>
<keyword evidence="5" id="KW-0597">Phosphoprotein</keyword>
<dbReference type="FunFam" id="1.20.58.1520:FF:000002">
    <property type="entry name" value="65-kDa microtubule-associated protein 6"/>
    <property type="match status" value="1"/>
</dbReference>
<dbReference type="EMBL" id="CM035413">
    <property type="protein sequence ID" value="KAH7431647.1"/>
    <property type="molecule type" value="Genomic_DNA"/>
</dbReference>
<dbReference type="GO" id="GO:0008017">
    <property type="term" value="F:microtubule binding"/>
    <property type="evidence" value="ECO:0007669"/>
    <property type="project" value="InterPro"/>
</dbReference>
<feature type="compositionally biased region" description="Polar residues" evidence="8">
    <location>
        <begin position="517"/>
        <end position="526"/>
    </location>
</feature>
<evidence type="ECO:0000256" key="7">
    <source>
        <dbReference type="ARBA" id="ARBA00023242"/>
    </source>
</evidence>
<comment type="caution">
    <text evidence="9">The sequence shown here is derived from an EMBL/GenBank/DDBJ whole genome shotgun (WGS) entry which is preliminary data.</text>
</comment>
<evidence type="ECO:0000256" key="6">
    <source>
        <dbReference type="ARBA" id="ARBA00022701"/>
    </source>
</evidence>
<evidence type="ECO:0000256" key="3">
    <source>
        <dbReference type="ARBA" id="ARBA00006187"/>
    </source>
</evidence>
<protein>
    <submittedName>
        <fullName evidence="9">Uncharacterized protein</fullName>
    </submittedName>
</protein>
<keyword evidence="4" id="KW-0963">Cytoplasm</keyword>
<dbReference type="Pfam" id="PF03999">
    <property type="entry name" value="MAP65_ASE1"/>
    <property type="match status" value="1"/>
</dbReference>
<feature type="region of interest" description="Disordered" evidence="8">
    <location>
        <begin position="493"/>
        <end position="528"/>
    </location>
</feature>